<dbReference type="Gene3D" id="3.40.30.10">
    <property type="entry name" value="Glutaredoxin"/>
    <property type="match status" value="1"/>
</dbReference>
<protein>
    <submittedName>
        <fullName evidence="3">Redoxin family protein</fullName>
    </submittedName>
</protein>
<dbReference type="Proteomes" id="UP001180087">
    <property type="component" value="Chromosome"/>
</dbReference>
<dbReference type="PANTHER" id="PTHR42852">
    <property type="entry name" value="THIOL:DISULFIDE INTERCHANGE PROTEIN DSBE"/>
    <property type="match status" value="1"/>
</dbReference>
<dbReference type="PROSITE" id="PS51352">
    <property type="entry name" value="THIOREDOXIN_2"/>
    <property type="match status" value="1"/>
</dbReference>
<evidence type="ECO:0000256" key="1">
    <source>
        <dbReference type="SAM" id="SignalP"/>
    </source>
</evidence>
<keyword evidence="1" id="KW-0732">Signal</keyword>
<reference evidence="3" key="1">
    <citation type="submission" date="2023-06" db="EMBL/GenBank/DDBJ databases">
        <title>A Treasure from Seagulls: Isolation and Description of Aciduricobacillus qingdaonensis gen. nov., sp. nov., a Rare Obligately Uric Acid-utilizing Member in the Family Bacillaceae.</title>
        <authorList>
            <person name="Liu W."/>
            <person name="Wang B."/>
        </authorList>
    </citation>
    <scope>NUCLEOTIDE SEQUENCE</scope>
    <source>
        <strain evidence="3">44XB</strain>
    </source>
</reference>
<name>A0ABY9KYF3_9BACI</name>
<feature type="chain" id="PRO_5047313643" evidence="1">
    <location>
        <begin position="25"/>
        <end position="164"/>
    </location>
</feature>
<sequence length="164" mass="18265">MLKKLLILLAVAVVLGACSQTTDAGKEDSLFVLEDMNGKTVNLADYKGKKVYLKFWASWCPICLSGLDDVNKLAGEDTDFKVLTIVAPDYNNEKDKEAFKKWFKGVDNTDNLPVLFDEGGAVVKKFKVRGYPTSAFINEKGELVKTQPGHLSNEQIKKEMDQLN</sequence>
<dbReference type="InterPro" id="IPR036249">
    <property type="entry name" value="Thioredoxin-like_sf"/>
</dbReference>
<accession>A0ABY9KYF3</accession>
<dbReference type="CDD" id="cd02966">
    <property type="entry name" value="TlpA_like_family"/>
    <property type="match status" value="1"/>
</dbReference>
<feature type="signal peptide" evidence="1">
    <location>
        <begin position="1"/>
        <end position="24"/>
    </location>
</feature>
<dbReference type="Pfam" id="PF08534">
    <property type="entry name" value="Redoxin"/>
    <property type="match status" value="1"/>
</dbReference>
<dbReference type="PROSITE" id="PS51257">
    <property type="entry name" value="PROKAR_LIPOPROTEIN"/>
    <property type="match status" value="1"/>
</dbReference>
<dbReference type="EMBL" id="CP129113">
    <property type="protein sequence ID" value="WLV24633.1"/>
    <property type="molecule type" value="Genomic_DNA"/>
</dbReference>
<gene>
    <name evidence="3" type="ORF">QR721_13480</name>
</gene>
<evidence type="ECO:0000259" key="2">
    <source>
        <dbReference type="PROSITE" id="PS51352"/>
    </source>
</evidence>
<evidence type="ECO:0000313" key="4">
    <source>
        <dbReference type="Proteomes" id="UP001180087"/>
    </source>
</evidence>
<dbReference type="SUPFAM" id="SSF52833">
    <property type="entry name" value="Thioredoxin-like"/>
    <property type="match status" value="1"/>
</dbReference>
<dbReference type="InterPro" id="IPR013740">
    <property type="entry name" value="Redoxin"/>
</dbReference>
<proteinExistence type="predicted"/>
<organism evidence="3 4">
    <name type="scientific">Aciduricibacillus chroicocephali</name>
    <dbReference type="NCBI Taxonomy" id="3054939"/>
    <lineage>
        <taxon>Bacteria</taxon>
        <taxon>Bacillati</taxon>
        <taxon>Bacillota</taxon>
        <taxon>Bacilli</taxon>
        <taxon>Bacillales</taxon>
        <taxon>Bacillaceae</taxon>
        <taxon>Aciduricibacillus</taxon>
    </lineage>
</organism>
<feature type="domain" description="Thioredoxin" evidence="2">
    <location>
        <begin position="22"/>
        <end position="164"/>
    </location>
</feature>
<dbReference type="RefSeq" id="WP_348027858.1">
    <property type="nucleotide sequence ID" value="NZ_CP129113.1"/>
</dbReference>
<dbReference type="InterPro" id="IPR050553">
    <property type="entry name" value="Thioredoxin_ResA/DsbE_sf"/>
</dbReference>
<evidence type="ECO:0000313" key="3">
    <source>
        <dbReference type="EMBL" id="WLV24633.1"/>
    </source>
</evidence>
<keyword evidence="4" id="KW-1185">Reference proteome</keyword>
<dbReference type="InterPro" id="IPR013766">
    <property type="entry name" value="Thioredoxin_domain"/>
</dbReference>
<dbReference type="PANTHER" id="PTHR42852:SF16">
    <property type="entry name" value="THIOL:DISULFIDE INTERCHANGE PROTEIN TLPA"/>
    <property type="match status" value="1"/>
</dbReference>